<dbReference type="Proteomes" id="UP000192223">
    <property type="component" value="Unplaced"/>
</dbReference>
<dbReference type="KEGG" id="apln:112906022"/>
<sequence>GEPKFVLIGDLNINRTDDDARPQLFNVKEKIYHPNYRPPSSYNDIALIKLDKPAILNTYVRPACLYTDPEIRTTKALATGWGKIGFTKATSPDLLKVALEIFTYDRCRQAYKNLQLKLPNGIQERSQVCWGSQTEEKDTCRGDSGGPLQIGSKNIYCMYEIIGITSLGKACGFVNIPAIYTRVSYFVGWIESVVWGT</sequence>
<keyword evidence="4" id="KW-1185">Reference proteome</keyword>
<dbReference type="GO" id="GO:0006508">
    <property type="term" value="P:proteolysis"/>
    <property type="evidence" value="ECO:0007669"/>
    <property type="project" value="InterPro"/>
</dbReference>
<organism evidence="4 5">
    <name type="scientific">Agrilus planipennis</name>
    <name type="common">Emerald ash borer</name>
    <name type="synonym">Agrilus marcopoli</name>
    <dbReference type="NCBI Taxonomy" id="224129"/>
    <lineage>
        <taxon>Eukaryota</taxon>
        <taxon>Metazoa</taxon>
        <taxon>Ecdysozoa</taxon>
        <taxon>Arthropoda</taxon>
        <taxon>Hexapoda</taxon>
        <taxon>Insecta</taxon>
        <taxon>Pterygota</taxon>
        <taxon>Neoptera</taxon>
        <taxon>Endopterygota</taxon>
        <taxon>Coleoptera</taxon>
        <taxon>Polyphaga</taxon>
        <taxon>Elateriformia</taxon>
        <taxon>Buprestoidea</taxon>
        <taxon>Buprestidae</taxon>
        <taxon>Agrilinae</taxon>
        <taxon>Agrilus</taxon>
    </lineage>
</organism>
<dbReference type="SUPFAM" id="SSF50494">
    <property type="entry name" value="Trypsin-like serine proteases"/>
    <property type="match status" value="1"/>
</dbReference>
<proteinExistence type="inferred from homology"/>
<dbReference type="Gene3D" id="2.40.10.10">
    <property type="entry name" value="Trypsin-like serine proteases"/>
    <property type="match status" value="1"/>
</dbReference>
<evidence type="ECO:0000256" key="1">
    <source>
        <dbReference type="ARBA" id="ARBA00023157"/>
    </source>
</evidence>
<dbReference type="InterPro" id="IPR001314">
    <property type="entry name" value="Peptidase_S1A"/>
</dbReference>
<dbReference type="RefSeq" id="XP_025835354.1">
    <property type="nucleotide sequence ID" value="XM_025979569.1"/>
</dbReference>
<feature type="non-terminal residue" evidence="5">
    <location>
        <position position="1"/>
    </location>
</feature>
<gene>
    <name evidence="5" type="primary">LOC112906022</name>
</gene>
<evidence type="ECO:0000313" key="4">
    <source>
        <dbReference type="Proteomes" id="UP000192223"/>
    </source>
</evidence>
<feature type="domain" description="Peptidase S1" evidence="3">
    <location>
        <begin position="1"/>
        <end position="195"/>
    </location>
</feature>
<comment type="similarity">
    <text evidence="2">Belongs to the peptidase S1 family. CLIP subfamily.</text>
</comment>
<dbReference type="PROSITE" id="PS50240">
    <property type="entry name" value="TRYPSIN_DOM"/>
    <property type="match status" value="1"/>
</dbReference>
<evidence type="ECO:0000259" key="3">
    <source>
        <dbReference type="PROSITE" id="PS50240"/>
    </source>
</evidence>
<dbReference type="AlphaFoldDB" id="A0A7F5RH92"/>
<dbReference type="InterPro" id="IPR043504">
    <property type="entry name" value="Peptidase_S1_PA_chymotrypsin"/>
</dbReference>
<reference evidence="5" key="1">
    <citation type="submission" date="2025-08" db="UniProtKB">
        <authorList>
            <consortium name="RefSeq"/>
        </authorList>
    </citation>
    <scope>IDENTIFICATION</scope>
    <source>
        <tissue evidence="5">Entire body</tissue>
    </source>
</reference>
<protein>
    <submittedName>
        <fullName evidence="5">Serine protease snake-like</fullName>
    </submittedName>
</protein>
<dbReference type="CDD" id="cd00190">
    <property type="entry name" value="Tryp_SPc"/>
    <property type="match status" value="1"/>
</dbReference>
<dbReference type="PANTHER" id="PTHR24256">
    <property type="entry name" value="TRYPTASE-RELATED"/>
    <property type="match status" value="1"/>
</dbReference>
<dbReference type="InParanoid" id="A0A7F5RH92"/>
<evidence type="ECO:0000256" key="2">
    <source>
        <dbReference type="ARBA" id="ARBA00024195"/>
    </source>
</evidence>
<dbReference type="InterPro" id="IPR001254">
    <property type="entry name" value="Trypsin_dom"/>
</dbReference>
<dbReference type="PRINTS" id="PR00722">
    <property type="entry name" value="CHYMOTRYPSIN"/>
</dbReference>
<dbReference type="Pfam" id="PF00089">
    <property type="entry name" value="Trypsin"/>
    <property type="match status" value="1"/>
</dbReference>
<keyword evidence="1" id="KW-1015">Disulfide bond</keyword>
<dbReference type="GeneID" id="112906022"/>
<dbReference type="GO" id="GO:0004252">
    <property type="term" value="F:serine-type endopeptidase activity"/>
    <property type="evidence" value="ECO:0007669"/>
    <property type="project" value="InterPro"/>
</dbReference>
<dbReference type="InterPro" id="IPR033116">
    <property type="entry name" value="TRYPSIN_SER"/>
</dbReference>
<evidence type="ECO:0000313" key="5">
    <source>
        <dbReference type="RefSeq" id="XP_025835354.1"/>
    </source>
</evidence>
<name>A0A7F5RH92_AGRPL</name>
<dbReference type="SMART" id="SM00020">
    <property type="entry name" value="Tryp_SPc"/>
    <property type="match status" value="1"/>
</dbReference>
<accession>A0A7F5RH92</accession>
<dbReference type="InterPro" id="IPR009003">
    <property type="entry name" value="Peptidase_S1_PA"/>
</dbReference>
<dbReference type="PROSITE" id="PS00135">
    <property type="entry name" value="TRYPSIN_SER"/>
    <property type="match status" value="1"/>
</dbReference>
<dbReference type="InterPro" id="IPR051487">
    <property type="entry name" value="Ser/Thr_Proteases_Immune/Dev"/>
</dbReference>
<dbReference type="OrthoDB" id="6339452at2759"/>